<dbReference type="Proteomes" id="UP000002282">
    <property type="component" value="Chromosome 2L"/>
</dbReference>
<dbReference type="EMBL" id="CM000157">
    <property type="protein sequence ID" value="KRJ97512.1"/>
    <property type="molecule type" value="Genomic_DNA"/>
</dbReference>
<dbReference type="PANTHER" id="PTHR11005">
    <property type="entry name" value="LYSOSOMAL ACID LIPASE-RELATED"/>
    <property type="match status" value="1"/>
</dbReference>
<feature type="compositionally biased region" description="Polar residues" evidence="7">
    <location>
        <begin position="612"/>
        <end position="629"/>
    </location>
</feature>
<evidence type="ECO:0000256" key="2">
    <source>
        <dbReference type="ARBA" id="ARBA00022729"/>
    </source>
</evidence>
<evidence type="ECO:0000256" key="4">
    <source>
        <dbReference type="ARBA" id="ARBA00022963"/>
    </source>
</evidence>
<comment type="similarity">
    <text evidence="1">Belongs to the AB hydrolase superfamily. Lipase family.</text>
</comment>
<evidence type="ECO:0000313" key="10">
    <source>
        <dbReference type="EMBL" id="KRJ97512.1"/>
    </source>
</evidence>
<keyword evidence="6" id="KW-0325">Glycoprotein</keyword>
<dbReference type="GO" id="GO:0016787">
    <property type="term" value="F:hydrolase activity"/>
    <property type="evidence" value="ECO:0007669"/>
    <property type="project" value="UniProtKB-KW"/>
</dbReference>
<feature type="compositionally biased region" description="Polar residues" evidence="7">
    <location>
        <begin position="238"/>
        <end position="253"/>
    </location>
</feature>
<dbReference type="Pfam" id="PF00561">
    <property type="entry name" value="Abhydrolase_1"/>
    <property type="match status" value="1"/>
</dbReference>
<feature type="domain" description="AB hydrolase-1" evidence="9">
    <location>
        <begin position="782"/>
        <end position="917"/>
    </location>
</feature>
<feature type="compositionally biased region" description="Basic and acidic residues" evidence="7">
    <location>
        <begin position="480"/>
        <end position="491"/>
    </location>
</feature>
<dbReference type="AlphaFoldDB" id="A0A0R1DK06"/>
<evidence type="ECO:0000256" key="5">
    <source>
        <dbReference type="ARBA" id="ARBA00023098"/>
    </source>
</evidence>
<keyword evidence="2 8" id="KW-0732">Signal</keyword>
<keyword evidence="3" id="KW-0378">Hydrolase</keyword>
<dbReference type="SUPFAM" id="SSF53474">
    <property type="entry name" value="alpha/beta-Hydrolases"/>
    <property type="match status" value="1"/>
</dbReference>
<feature type="compositionally biased region" description="Polar residues" evidence="7">
    <location>
        <begin position="650"/>
        <end position="663"/>
    </location>
</feature>
<proteinExistence type="inferred from homology"/>
<gene>
    <name evidence="10" type="primary">Dyak\GE18475</name>
    <name evidence="10" type="synonym">Dyak\CG18284</name>
    <name evidence="10" type="synonym">dyak_GLEANR_2263</name>
    <name evidence="10" type="synonym">GE18475</name>
    <name evidence="10" type="ORF">Dyak_GE18475</name>
</gene>
<feature type="compositionally biased region" description="Low complexity" evidence="7">
    <location>
        <begin position="254"/>
        <end position="284"/>
    </location>
</feature>
<dbReference type="OrthoDB" id="9974421at2759"/>
<keyword evidence="5" id="KW-0443">Lipid metabolism</keyword>
<reference evidence="10 11" key="1">
    <citation type="journal article" date="2007" name="Nature">
        <title>Evolution of genes and genomes on the Drosophila phylogeny.</title>
        <authorList>
            <consortium name="Drosophila 12 Genomes Consortium"/>
            <person name="Clark A.G."/>
            <person name="Eisen M.B."/>
            <person name="Smith D.R."/>
            <person name="Bergman C.M."/>
            <person name="Oliver B."/>
            <person name="Markow T.A."/>
            <person name="Kaufman T.C."/>
            <person name="Kellis M."/>
            <person name="Gelbart W."/>
            <person name="Iyer V.N."/>
            <person name="Pollard D.A."/>
            <person name="Sackton T.B."/>
            <person name="Larracuente A.M."/>
            <person name="Singh N.D."/>
            <person name="Abad J.P."/>
            <person name="Abt D.N."/>
            <person name="Adryan B."/>
            <person name="Aguade M."/>
            <person name="Akashi H."/>
            <person name="Anderson W.W."/>
            <person name="Aquadro C.F."/>
            <person name="Ardell D.H."/>
            <person name="Arguello R."/>
            <person name="Artieri C.G."/>
            <person name="Barbash D.A."/>
            <person name="Barker D."/>
            <person name="Barsanti P."/>
            <person name="Batterham P."/>
            <person name="Batzoglou S."/>
            <person name="Begun D."/>
            <person name="Bhutkar A."/>
            <person name="Blanco E."/>
            <person name="Bosak S.A."/>
            <person name="Bradley R.K."/>
            <person name="Brand A.D."/>
            <person name="Brent M.R."/>
            <person name="Brooks A.N."/>
            <person name="Brown R.H."/>
            <person name="Butlin R.K."/>
            <person name="Caggese C."/>
            <person name="Calvi B.R."/>
            <person name="Bernardo de Carvalho A."/>
            <person name="Caspi A."/>
            <person name="Castrezana S."/>
            <person name="Celniker S.E."/>
            <person name="Chang J.L."/>
            <person name="Chapple C."/>
            <person name="Chatterji S."/>
            <person name="Chinwalla A."/>
            <person name="Civetta A."/>
            <person name="Clifton S.W."/>
            <person name="Comeron J.M."/>
            <person name="Costello J.C."/>
            <person name="Coyne J.A."/>
            <person name="Daub J."/>
            <person name="David R.G."/>
            <person name="Delcher A.L."/>
            <person name="Delehaunty K."/>
            <person name="Do C.B."/>
            <person name="Ebling H."/>
            <person name="Edwards K."/>
            <person name="Eickbush T."/>
            <person name="Evans J.D."/>
            <person name="Filipski A."/>
            <person name="Findeiss S."/>
            <person name="Freyhult E."/>
            <person name="Fulton L."/>
            <person name="Fulton R."/>
            <person name="Garcia A.C."/>
            <person name="Gardiner A."/>
            <person name="Garfield D.A."/>
            <person name="Garvin B.E."/>
            <person name="Gibson G."/>
            <person name="Gilbert D."/>
            <person name="Gnerre S."/>
            <person name="Godfrey J."/>
            <person name="Good R."/>
            <person name="Gotea V."/>
            <person name="Gravely B."/>
            <person name="Greenberg A.J."/>
            <person name="Griffiths-Jones S."/>
            <person name="Gross S."/>
            <person name="Guigo R."/>
            <person name="Gustafson E.A."/>
            <person name="Haerty W."/>
            <person name="Hahn M.W."/>
            <person name="Halligan D.L."/>
            <person name="Halpern A.L."/>
            <person name="Halter G.M."/>
            <person name="Han M.V."/>
            <person name="Heger A."/>
            <person name="Hillier L."/>
            <person name="Hinrichs A.S."/>
            <person name="Holmes I."/>
            <person name="Hoskins R.A."/>
            <person name="Hubisz M.J."/>
            <person name="Hultmark D."/>
            <person name="Huntley M.A."/>
            <person name="Jaffe D.B."/>
            <person name="Jagadeeshan S."/>
            <person name="Jeck W.R."/>
            <person name="Johnson J."/>
            <person name="Jones C.D."/>
            <person name="Jordan W.C."/>
            <person name="Karpen G.H."/>
            <person name="Kataoka E."/>
            <person name="Keightley P.D."/>
            <person name="Kheradpour P."/>
            <person name="Kirkness E.F."/>
            <person name="Koerich L.B."/>
            <person name="Kristiansen K."/>
            <person name="Kudrna D."/>
            <person name="Kulathinal R.J."/>
            <person name="Kumar S."/>
            <person name="Kwok R."/>
            <person name="Lander E."/>
            <person name="Langley C.H."/>
            <person name="Lapoint R."/>
            <person name="Lazzaro B.P."/>
            <person name="Lee S.J."/>
            <person name="Levesque L."/>
            <person name="Li R."/>
            <person name="Lin C.F."/>
            <person name="Lin M.F."/>
            <person name="Lindblad-Toh K."/>
            <person name="Llopart A."/>
            <person name="Long M."/>
            <person name="Low L."/>
            <person name="Lozovsky E."/>
            <person name="Lu J."/>
            <person name="Luo M."/>
            <person name="Machado C.A."/>
            <person name="Makalowski W."/>
            <person name="Marzo M."/>
            <person name="Matsuda M."/>
            <person name="Matzkin L."/>
            <person name="McAllister B."/>
            <person name="McBride C.S."/>
            <person name="McKernan B."/>
            <person name="McKernan K."/>
            <person name="Mendez-Lago M."/>
            <person name="Minx P."/>
            <person name="Mollenhauer M.U."/>
            <person name="Montooth K."/>
            <person name="Mount S.M."/>
            <person name="Mu X."/>
            <person name="Myers E."/>
            <person name="Negre B."/>
            <person name="Newfeld S."/>
            <person name="Nielsen R."/>
            <person name="Noor M.A."/>
            <person name="O'Grady P."/>
            <person name="Pachter L."/>
            <person name="Papaceit M."/>
            <person name="Parisi M.J."/>
            <person name="Parisi M."/>
            <person name="Parts L."/>
            <person name="Pedersen J.S."/>
            <person name="Pesole G."/>
            <person name="Phillippy A.M."/>
            <person name="Ponting C.P."/>
            <person name="Pop M."/>
            <person name="Porcelli D."/>
            <person name="Powell J.R."/>
            <person name="Prohaska S."/>
            <person name="Pruitt K."/>
            <person name="Puig M."/>
            <person name="Quesneville H."/>
            <person name="Ram K.R."/>
            <person name="Rand D."/>
            <person name="Rasmussen M.D."/>
            <person name="Reed L.K."/>
            <person name="Reenan R."/>
            <person name="Reily A."/>
            <person name="Remington K.A."/>
            <person name="Rieger T.T."/>
            <person name="Ritchie M.G."/>
            <person name="Robin C."/>
            <person name="Rogers Y.H."/>
            <person name="Rohde C."/>
            <person name="Rozas J."/>
            <person name="Rubenfield M.J."/>
            <person name="Ruiz A."/>
            <person name="Russo S."/>
            <person name="Salzberg S.L."/>
            <person name="Sanchez-Gracia A."/>
            <person name="Saranga D.J."/>
            <person name="Sato H."/>
            <person name="Schaeffer S.W."/>
            <person name="Schatz M.C."/>
            <person name="Schlenke T."/>
            <person name="Schwartz R."/>
            <person name="Segarra C."/>
            <person name="Singh R.S."/>
            <person name="Sirot L."/>
            <person name="Sirota M."/>
            <person name="Sisneros N.B."/>
            <person name="Smith C.D."/>
            <person name="Smith T.F."/>
            <person name="Spieth J."/>
            <person name="Stage D.E."/>
            <person name="Stark A."/>
            <person name="Stephan W."/>
            <person name="Strausberg R.L."/>
            <person name="Strempel S."/>
            <person name="Sturgill D."/>
            <person name="Sutton G."/>
            <person name="Sutton G.G."/>
            <person name="Tao W."/>
            <person name="Teichmann S."/>
            <person name="Tobari Y.N."/>
            <person name="Tomimura Y."/>
            <person name="Tsolas J.M."/>
            <person name="Valente V.L."/>
            <person name="Venter E."/>
            <person name="Venter J.C."/>
            <person name="Vicario S."/>
            <person name="Vieira F.G."/>
            <person name="Vilella A.J."/>
            <person name="Villasante A."/>
            <person name="Walenz B."/>
            <person name="Wang J."/>
            <person name="Wasserman M."/>
            <person name="Watts T."/>
            <person name="Wilson D."/>
            <person name="Wilson R.K."/>
            <person name="Wing R.A."/>
            <person name="Wolfner M.F."/>
            <person name="Wong A."/>
            <person name="Wong G.K."/>
            <person name="Wu C.I."/>
            <person name="Wu G."/>
            <person name="Yamamoto D."/>
            <person name="Yang H.P."/>
            <person name="Yang S.P."/>
            <person name="Yorke J.A."/>
            <person name="Yoshida K."/>
            <person name="Zdobnov E."/>
            <person name="Zhang P."/>
            <person name="Zhang Y."/>
            <person name="Zimin A.V."/>
            <person name="Baldwin J."/>
            <person name="Abdouelleil A."/>
            <person name="Abdulkadir J."/>
            <person name="Abebe A."/>
            <person name="Abera B."/>
            <person name="Abreu J."/>
            <person name="Acer S.C."/>
            <person name="Aftuck L."/>
            <person name="Alexander A."/>
            <person name="An P."/>
            <person name="Anderson E."/>
            <person name="Anderson S."/>
            <person name="Arachi H."/>
            <person name="Azer M."/>
            <person name="Bachantsang P."/>
            <person name="Barry A."/>
            <person name="Bayul T."/>
            <person name="Berlin A."/>
            <person name="Bessette D."/>
            <person name="Bloom T."/>
            <person name="Blye J."/>
            <person name="Boguslavskiy L."/>
            <person name="Bonnet C."/>
            <person name="Boukhgalter B."/>
            <person name="Bourzgui I."/>
            <person name="Brown A."/>
            <person name="Cahill P."/>
            <person name="Channer S."/>
            <person name="Cheshatsang Y."/>
            <person name="Chuda L."/>
            <person name="Citroen M."/>
            <person name="Collymore A."/>
            <person name="Cooke P."/>
            <person name="Costello M."/>
            <person name="D'Aco K."/>
            <person name="Daza R."/>
            <person name="De Haan G."/>
            <person name="DeGray S."/>
            <person name="DeMaso C."/>
            <person name="Dhargay N."/>
            <person name="Dooley K."/>
            <person name="Dooley E."/>
            <person name="Doricent M."/>
            <person name="Dorje P."/>
            <person name="Dorjee K."/>
            <person name="Dupes A."/>
            <person name="Elong R."/>
            <person name="Falk J."/>
            <person name="Farina A."/>
            <person name="Faro S."/>
            <person name="Ferguson D."/>
            <person name="Fisher S."/>
            <person name="Foley C.D."/>
            <person name="Franke A."/>
            <person name="Friedrich D."/>
            <person name="Gadbois L."/>
            <person name="Gearin G."/>
            <person name="Gearin C.R."/>
            <person name="Giannoukos G."/>
            <person name="Goode T."/>
            <person name="Graham J."/>
            <person name="Grandbois E."/>
            <person name="Grewal S."/>
            <person name="Gyaltsen K."/>
            <person name="Hafez N."/>
            <person name="Hagos B."/>
            <person name="Hall J."/>
            <person name="Henson C."/>
            <person name="Hollinger A."/>
            <person name="Honan T."/>
            <person name="Huard M.D."/>
            <person name="Hughes L."/>
            <person name="Hurhula B."/>
            <person name="Husby M.E."/>
            <person name="Kamat A."/>
            <person name="Kanga B."/>
            <person name="Kashin S."/>
            <person name="Khazanovich D."/>
            <person name="Kisner P."/>
            <person name="Lance K."/>
            <person name="Lara M."/>
            <person name="Lee W."/>
            <person name="Lennon N."/>
            <person name="Letendre F."/>
            <person name="LeVine R."/>
            <person name="Lipovsky A."/>
            <person name="Liu X."/>
            <person name="Liu J."/>
            <person name="Liu S."/>
            <person name="Lokyitsang T."/>
            <person name="Lokyitsang Y."/>
            <person name="Lubonja R."/>
            <person name="Lui A."/>
            <person name="MacDonald P."/>
            <person name="Magnisalis V."/>
            <person name="Maru K."/>
            <person name="Matthews C."/>
            <person name="McCusker W."/>
            <person name="McDonough S."/>
            <person name="Mehta T."/>
            <person name="Meldrim J."/>
            <person name="Meneus L."/>
            <person name="Mihai O."/>
            <person name="Mihalev A."/>
            <person name="Mihova T."/>
            <person name="Mittelman R."/>
            <person name="Mlenga V."/>
            <person name="Montmayeur A."/>
            <person name="Mulrain L."/>
            <person name="Navidi A."/>
            <person name="Naylor J."/>
            <person name="Negash T."/>
            <person name="Nguyen T."/>
            <person name="Nguyen N."/>
            <person name="Nicol R."/>
            <person name="Norbu C."/>
            <person name="Norbu N."/>
            <person name="Novod N."/>
            <person name="O'Neill B."/>
            <person name="Osman S."/>
            <person name="Markiewicz E."/>
            <person name="Oyono O.L."/>
            <person name="Patti C."/>
            <person name="Phunkhang P."/>
            <person name="Pierre F."/>
            <person name="Priest M."/>
            <person name="Raghuraman S."/>
            <person name="Rege F."/>
            <person name="Reyes R."/>
            <person name="Rise C."/>
            <person name="Rogov P."/>
            <person name="Ross K."/>
            <person name="Ryan E."/>
            <person name="Settipalli S."/>
            <person name="Shea T."/>
            <person name="Sherpa N."/>
            <person name="Shi L."/>
            <person name="Shih D."/>
            <person name="Sparrow T."/>
            <person name="Spaulding J."/>
            <person name="Stalker J."/>
            <person name="Stange-Thomann N."/>
            <person name="Stavropoulos S."/>
            <person name="Stone C."/>
            <person name="Strader C."/>
            <person name="Tesfaye S."/>
            <person name="Thomson T."/>
            <person name="Thoulutsang Y."/>
            <person name="Thoulutsang D."/>
            <person name="Topham K."/>
            <person name="Topping I."/>
            <person name="Tsamla T."/>
            <person name="Vassiliev H."/>
            <person name="Vo A."/>
            <person name="Wangchuk T."/>
            <person name="Wangdi T."/>
            <person name="Weiand M."/>
            <person name="Wilkinson J."/>
            <person name="Wilson A."/>
            <person name="Yadav S."/>
            <person name="Young G."/>
            <person name="Yu Q."/>
            <person name="Zembek L."/>
            <person name="Zhong D."/>
            <person name="Zimmer A."/>
            <person name="Zwirko Z."/>
            <person name="Jaffe D.B."/>
            <person name="Alvarez P."/>
            <person name="Brockman W."/>
            <person name="Butler J."/>
            <person name="Chin C."/>
            <person name="Gnerre S."/>
            <person name="Grabherr M."/>
            <person name="Kleber M."/>
            <person name="Mauceli E."/>
            <person name="MacCallum I."/>
        </authorList>
    </citation>
    <scope>NUCLEOTIDE SEQUENCE [LARGE SCALE GENOMIC DNA]</scope>
    <source>
        <strain evidence="11">Tai18E2 / Tucson 14021-0261.01</strain>
    </source>
</reference>
<dbReference type="GO" id="GO:0016042">
    <property type="term" value="P:lipid catabolic process"/>
    <property type="evidence" value="ECO:0007669"/>
    <property type="project" value="UniProtKB-KW"/>
</dbReference>
<feature type="compositionally biased region" description="Low complexity" evidence="7">
    <location>
        <begin position="630"/>
        <end position="649"/>
    </location>
</feature>
<evidence type="ECO:0000256" key="8">
    <source>
        <dbReference type="SAM" id="SignalP"/>
    </source>
</evidence>
<feature type="compositionally biased region" description="Low complexity" evidence="7">
    <location>
        <begin position="694"/>
        <end position="705"/>
    </location>
</feature>
<name>A0A0R1DK06_DROYA</name>
<accession>A0A0R1DK06</accession>
<evidence type="ECO:0000256" key="7">
    <source>
        <dbReference type="SAM" id="MobiDB-lite"/>
    </source>
</evidence>
<dbReference type="Gene3D" id="3.40.50.1820">
    <property type="entry name" value="alpha/beta hydrolase"/>
    <property type="match status" value="1"/>
</dbReference>
<feature type="signal peptide" evidence="8">
    <location>
        <begin position="1"/>
        <end position="23"/>
    </location>
</feature>
<protein>
    <submittedName>
        <fullName evidence="10">Uncharacterized protein, isoform C</fullName>
    </submittedName>
</protein>
<feature type="chain" id="PRO_5006402623" evidence="8">
    <location>
        <begin position="24"/>
        <end position="1104"/>
    </location>
</feature>
<evidence type="ECO:0000313" key="11">
    <source>
        <dbReference type="Proteomes" id="UP000002282"/>
    </source>
</evidence>
<dbReference type="InterPro" id="IPR029058">
    <property type="entry name" value="AB_hydrolase_fold"/>
</dbReference>
<feature type="region of interest" description="Disordered" evidence="7">
    <location>
        <begin position="592"/>
        <end position="723"/>
    </location>
</feature>
<organism evidence="10 11">
    <name type="scientific">Drosophila yakuba</name>
    <name type="common">Fruit fly</name>
    <dbReference type="NCBI Taxonomy" id="7245"/>
    <lineage>
        <taxon>Eukaryota</taxon>
        <taxon>Metazoa</taxon>
        <taxon>Ecdysozoa</taxon>
        <taxon>Arthropoda</taxon>
        <taxon>Hexapoda</taxon>
        <taxon>Insecta</taxon>
        <taxon>Pterygota</taxon>
        <taxon>Neoptera</taxon>
        <taxon>Endopterygota</taxon>
        <taxon>Diptera</taxon>
        <taxon>Brachycera</taxon>
        <taxon>Muscomorpha</taxon>
        <taxon>Ephydroidea</taxon>
        <taxon>Drosophilidae</taxon>
        <taxon>Drosophila</taxon>
        <taxon>Sophophora</taxon>
    </lineage>
</organism>
<feature type="region of interest" description="Disordered" evidence="7">
    <location>
        <begin position="198"/>
        <end position="327"/>
    </location>
</feature>
<keyword evidence="4" id="KW-0442">Lipid degradation</keyword>
<feature type="compositionally biased region" description="Low complexity" evidence="7">
    <location>
        <begin position="664"/>
        <end position="686"/>
    </location>
</feature>
<evidence type="ECO:0000259" key="9">
    <source>
        <dbReference type="Pfam" id="PF00561"/>
    </source>
</evidence>
<dbReference type="InterPro" id="IPR000073">
    <property type="entry name" value="AB_hydrolase_1"/>
</dbReference>
<sequence length="1104" mass="122331">MQAGILSAFVALLAIFLVRPSEGILDITNPINSLISAPILPAIDSLLRVHGGAASKDDGRKVGEQRESIAEDNTDYSFNLESKLKFKLPTVNLQIILDKDQPEPKSIGDAKYLIVDRFTNRLYNPGITLKELLQNFTPSQIRQIRSAETSRTEMRDLYMKLLRNALGQSKNPSLSLSHKQKLARRQLQVQSQAQGQSYQQLARTTDEEQIQGLAQSQQQSGLKQSLNQNEDQEDQEDVTSQAQAQKSERQSQLIQSTQSEIQGQSQSQVQAQSQAEAISQLQESENTTDDQEQAESQDQAESQAQAQTQVQSQAQEQESLVQAGDQAKEDPIDQSLHQAQAEVLKQVLSQTNTQSHAQAQAQAQVLDQALEEAHVQYQSHAQLQGVALSQSAQQSLLEAQGQAREDPVDQSLHQAQTEVLNQVLSQTSTQSRAQAQAQAQALDQTLEQAHVQYQSALLQPPQQPQPQPEDQAQDTASDEVQPHVELADQSEKQDQIANQAFDQAEGQLQRQSLSVSQSQSEAQLQAVDKSLHLAQAQVEEQKPSGAQSQSNGQALAVNQALGEAHALLQQSFQSQSKAQGLAVSLSQSPQQLKLQADDQSNEQARDLAQDSVVDQSLHQAQAEIQDQLDSQSQASGQPLAPSQQQAQAQTVEALTQSLTQAHAQIQGQDQSQSQGLSESETSSNSQVLFQGEGRSQSQRQVQRQQSKSDDVLDSAPQPRSCSKCEQASYPQYISEADIQIVAKLETPKLILRYGHQVETHYAFTSDGYKLCLHRIPRPGAIPVMLVHGLMASSASWVQFGPSQGLAYILSQAGYDVWMLNTRGNIYSEERQTGRENDQDFWDFSFHEIGQYDLPAAIDLILLQTKKPSIQYIGHSQGSTAFFVMCSERPEYAAKISLMQSLSPSVYMEETRSPALKFMKFLTGGITVLLNFLGGHKISLENKIINMFREHICDKLIPSRICAIFEFVVCGFNFNSFNMTLSPILEGHSSQGASAKQFYHFAQLQGSSGFQKYNYGLILNKLRYNSILPPLYNLSLALTKVALHRGDGDWLGSESDALRLERSLPNCIENRNIRFQGFSHFDFTISKDVRPLVYDRVLNLCGSNR</sequence>
<reference evidence="10 11" key="2">
    <citation type="journal article" date="2007" name="PLoS Biol.">
        <title>Principles of genome evolution in the Drosophila melanogaster species group.</title>
        <authorList>
            <person name="Ranz J.M."/>
            <person name="Maurin D."/>
            <person name="Chan Y.S."/>
            <person name="von Grotthuss M."/>
            <person name="Hillier L.W."/>
            <person name="Roote J."/>
            <person name="Ashburner M."/>
            <person name="Bergman C.M."/>
        </authorList>
    </citation>
    <scope>NUCLEOTIDE SEQUENCE [LARGE SCALE GENOMIC DNA]</scope>
    <source>
        <strain evidence="11">Tai18E2 / Tucson 14021-0261.01</strain>
    </source>
</reference>
<keyword evidence="11" id="KW-1185">Reference proteome</keyword>
<feature type="compositionally biased region" description="Acidic residues" evidence="7">
    <location>
        <begin position="286"/>
        <end position="295"/>
    </location>
</feature>
<feature type="compositionally biased region" description="Low complexity" evidence="7">
    <location>
        <begin position="210"/>
        <end position="228"/>
    </location>
</feature>
<feature type="compositionally biased region" description="Low complexity" evidence="7">
    <location>
        <begin position="296"/>
        <end position="318"/>
    </location>
</feature>
<feature type="region of interest" description="Disordered" evidence="7">
    <location>
        <begin position="458"/>
        <end position="491"/>
    </location>
</feature>
<dbReference type="FunFam" id="3.40.50.1820:FF:000057">
    <property type="entry name" value="Lipase"/>
    <property type="match status" value="1"/>
</dbReference>
<evidence type="ECO:0000256" key="6">
    <source>
        <dbReference type="ARBA" id="ARBA00023180"/>
    </source>
</evidence>
<evidence type="ECO:0000256" key="3">
    <source>
        <dbReference type="ARBA" id="ARBA00022801"/>
    </source>
</evidence>
<evidence type="ECO:0000256" key="1">
    <source>
        <dbReference type="ARBA" id="ARBA00010701"/>
    </source>
</evidence>